<name>A0A4Z1PES4_9PEZI</name>
<keyword evidence="3" id="KW-1185">Reference proteome</keyword>
<comment type="caution">
    <text evidence="2">The sequence shown here is derived from an EMBL/GenBank/DDBJ whole genome shotgun (WGS) entry which is preliminary data.</text>
</comment>
<organism evidence="2 3">
    <name type="scientific">Venturia nashicola</name>
    <dbReference type="NCBI Taxonomy" id="86259"/>
    <lineage>
        <taxon>Eukaryota</taxon>
        <taxon>Fungi</taxon>
        <taxon>Dikarya</taxon>
        <taxon>Ascomycota</taxon>
        <taxon>Pezizomycotina</taxon>
        <taxon>Dothideomycetes</taxon>
        <taxon>Pleosporomycetidae</taxon>
        <taxon>Venturiales</taxon>
        <taxon>Venturiaceae</taxon>
        <taxon>Venturia</taxon>
    </lineage>
</organism>
<dbReference type="EMBL" id="SNSC02000006">
    <property type="protein sequence ID" value="TID23696.1"/>
    <property type="molecule type" value="Genomic_DNA"/>
</dbReference>
<accession>A0A4Z1PES4</accession>
<evidence type="ECO:0000256" key="1">
    <source>
        <dbReference type="SAM" id="MobiDB-lite"/>
    </source>
</evidence>
<evidence type="ECO:0000313" key="2">
    <source>
        <dbReference type="EMBL" id="TID23696.1"/>
    </source>
</evidence>
<dbReference type="AlphaFoldDB" id="A0A4Z1PES4"/>
<protein>
    <submittedName>
        <fullName evidence="2">Uncharacterized protein</fullName>
    </submittedName>
</protein>
<gene>
    <name evidence="2" type="ORF">E6O75_ATG03332</name>
</gene>
<proteinExistence type="predicted"/>
<sequence length="110" mass="12309">MASWRQARVERGARRTVRTVAVESFIFGLRWVCGLLRHCFFDPLFDASEKANGILVSSLYLEGGTMLCYAKSSANPSWTKDSYKYLADEPPSSSSPPTNYNSQTFKAASR</sequence>
<dbReference type="Proteomes" id="UP000298493">
    <property type="component" value="Unassembled WGS sequence"/>
</dbReference>
<feature type="region of interest" description="Disordered" evidence="1">
    <location>
        <begin position="87"/>
        <end position="110"/>
    </location>
</feature>
<feature type="compositionally biased region" description="Polar residues" evidence="1">
    <location>
        <begin position="98"/>
        <end position="110"/>
    </location>
</feature>
<reference evidence="2 3" key="1">
    <citation type="submission" date="2019-04" db="EMBL/GenBank/DDBJ databases">
        <title>High contiguity whole genome sequence and gene annotation resource for two Venturia nashicola isolates.</title>
        <authorList>
            <person name="Prokchorchik M."/>
            <person name="Won K."/>
            <person name="Lee Y."/>
            <person name="Choi E.D."/>
            <person name="Segonzac C."/>
            <person name="Sohn K.H."/>
        </authorList>
    </citation>
    <scope>NUCLEOTIDE SEQUENCE [LARGE SCALE GENOMIC DNA]</scope>
    <source>
        <strain evidence="2 3">PRI2</strain>
    </source>
</reference>
<evidence type="ECO:0000313" key="3">
    <source>
        <dbReference type="Proteomes" id="UP000298493"/>
    </source>
</evidence>